<dbReference type="AlphaFoldDB" id="A0A1H9YQP6"/>
<dbReference type="STRING" id="1120990.SAMN03080614_100475"/>
<proteinExistence type="predicted"/>
<evidence type="ECO:0000259" key="1">
    <source>
        <dbReference type="Pfam" id="PF04069"/>
    </source>
</evidence>
<feature type="domain" description="ABC-type glycine betaine transport system substrate-binding" evidence="1">
    <location>
        <begin position="31"/>
        <end position="292"/>
    </location>
</feature>
<evidence type="ECO:0000313" key="3">
    <source>
        <dbReference type="Proteomes" id="UP000243819"/>
    </source>
</evidence>
<reference evidence="3" key="1">
    <citation type="submission" date="2016-10" db="EMBL/GenBank/DDBJ databases">
        <authorList>
            <person name="Varghese N."/>
            <person name="Submissions S."/>
        </authorList>
    </citation>
    <scope>NUCLEOTIDE SEQUENCE [LARGE SCALE GENOMIC DNA]</scope>
    <source>
        <strain evidence="3">DSM 13577</strain>
    </source>
</reference>
<keyword evidence="3" id="KW-1185">Reference proteome</keyword>
<dbReference type="GO" id="GO:0022857">
    <property type="term" value="F:transmembrane transporter activity"/>
    <property type="evidence" value="ECO:0007669"/>
    <property type="project" value="InterPro"/>
</dbReference>
<gene>
    <name evidence="2" type="ORF">SAMN03080614_100475</name>
</gene>
<protein>
    <submittedName>
        <fullName evidence="2">Osmoprotectant transport system substrate-binding protein</fullName>
    </submittedName>
</protein>
<sequence>MFNLKKKLIFPLLIIGIMLISVGCNSGRDGISIGGKDFTEQDILVYMLGELIENNTDISVNYRNYLGGTNIVDGAIRRGDLDIYVEYTGTAYINLLGLEPINDSQKVYEIVAKKYEENFGIKWLEPLGFNNTYVLAMRRAHAEELGVETISDLVPYAGDLTLGATHEFLERNDGYLGLQEVYGITFGDTRGLDPGLTYAAVRDGAADVNDAFSTDGRIVAFDLKTLEDDKNFFPPYYAVPIIRIDTLEKYPQLEEVINRLAGRLTDETMQKLNAKVDLDGENPRDVARNWLRSEGLID</sequence>
<dbReference type="OrthoDB" id="9801163at2"/>
<dbReference type="Gene3D" id="3.40.190.10">
    <property type="entry name" value="Periplasmic binding protein-like II"/>
    <property type="match status" value="1"/>
</dbReference>
<evidence type="ECO:0000313" key="2">
    <source>
        <dbReference type="EMBL" id="SES71391.1"/>
    </source>
</evidence>
<organism evidence="2 3">
    <name type="scientific">Anaerobranca gottschalkii DSM 13577</name>
    <dbReference type="NCBI Taxonomy" id="1120990"/>
    <lineage>
        <taxon>Bacteria</taxon>
        <taxon>Bacillati</taxon>
        <taxon>Bacillota</taxon>
        <taxon>Clostridia</taxon>
        <taxon>Eubacteriales</taxon>
        <taxon>Proteinivoracaceae</taxon>
        <taxon>Anaerobranca</taxon>
    </lineage>
</organism>
<name>A0A1H9YQP6_9FIRM</name>
<dbReference type="PROSITE" id="PS51257">
    <property type="entry name" value="PROKAR_LIPOPROTEIN"/>
    <property type="match status" value="1"/>
</dbReference>
<accession>A0A1H9YQP6</accession>
<dbReference type="GO" id="GO:0043190">
    <property type="term" value="C:ATP-binding cassette (ABC) transporter complex"/>
    <property type="evidence" value="ECO:0007669"/>
    <property type="project" value="InterPro"/>
</dbReference>
<dbReference type="Proteomes" id="UP000243819">
    <property type="component" value="Unassembled WGS sequence"/>
</dbReference>
<dbReference type="CDD" id="cd13528">
    <property type="entry name" value="PBP2_osmoprotectants"/>
    <property type="match status" value="1"/>
</dbReference>
<dbReference type="RefSeq" id="WP_091348756.1">
    <property type="nucleotide sequence ID" value="NZ_FOIF01000004.1"/>
</dbReference>
<dbReference type="EMBL" id="FOIF01000004">
    <property type="protein sequence ID" value="SES71391.1"/>
    <property type="molecule type" value="Genomic_DNA"/>
</dbReference>
<dbReference type="Gene3D" id="3.40.190.120">
    <property type="entry name" value="Osmoprotection protein (prox), domain 2"/>
    <property type="match status" value="1"/>
</dbReference>
<dbReference type="SUPFAM" id="SSF53850">
    <property type="entry name" value="Periplasmic binding protein-like II"/>
    <property type="match status" value="1"/>
</dbReference>
<dbReference type="InterPro" id="IPR007210">
    <property type="entry name" value="ABC_Gly_betaine_transp_sub-bd"/>
</dbReference>
<dbReference type="Pfam" id="PF04069">
    <property type="entry name" value="OpuAC"/>
    <property type="match status" value="1"/>
</dbReference>